<dbReference type="GO" id="GO:0004751">
    <property type="term" value="F:ribose-5-phosphate isomerase activity"/>
    <property type="evidence" value="ECO:0007669"/>
    <property type="project" value="TreeGrafter"/>
</dbReference>
<dbReference type="OrthoDB" id="1778624at2"/>
<dbReference type="InterPro" id="IPR036569">
    <property type="entry name" value="RpiB_LacA_LacB_sf"/>
</dbReference>
<keyword evidence="2" id="KW-0413">Isomerase</keyword>
<dbReference type="PANTHER" id="PTHR30345:SF0">
    <property type="entry name" value="DNA DAMAGE-REPAIR_TOLERATION PROTEIN DRT102"/>
    <property type="match status" value="1"/>
</dbReference>
<reference evidence="2 3" key="1">
    <citation type="submission" date="2006-02" db="EMBL/GenBank/DDBJ databases">
        <authorList>
            <person name="Pinhassi J."/>
            <person name="Pedros-Alio C."/>
            <person name="Ferriera S."/>
            <person name="Johnson J."/>
            <person name="Kravitz S."/>
            <person name="Halpern A."/>
            <person name="Remington K."/>
            <person name="Beeson K."/>
            <person name="Tran B."/>
            <person name="Rogers Y.-H."/>
            <person name="Friedman R."/>
            <person name="Venter J.C."/>
        </authorList>
    </citation>
    <scope>NUCLEOTIDE SEQUENCE [LARGE SCALE GENOMIC DNA]</scope>
    <source>
        <strain evidence="2 3">MED297</strain>
    </source>
</reference>
<dbReference type="RefSeq" id="WP_008047599.1">
    <property type="nucleotide sequence ID" value="NZ_CH724154.1"/>
</dbReference>
<dbReference type="PANTHER" id="PTHR30345">
    <property type="entry name" value="RIBOSE-5-PHOSPHATE ISOMERASE B"/>
    <property type="match status" value="1"/>
</dbReference>
<gene>
    <name evidence="2" type="ORF">MED297_03907</name>
</gene>
<evidence type="ECO:0000313" key="2">
    <source>
        <dbReference type="EMBL" id="EAR09004.1"/>
    </source>
</evidence>
<accession>A4BFY6</accession>
<dbReference type="AlphaFoldDB" id="A4BFY6"/>
<dbReference type="EMBL" id="AAOE01000014">
    <property type="protein sequence ID" value="EAR09004.1"/>
    <property type="molecule type" value="Genomic_DNA"/>
</dbReference>
<evidence type="ECO:0000256" key="1">
    <source>
        <dbReference type="ARBA" id="ARBA00008754"/>
    </source>
</evidence>
<dbReference type="GO" id="GO:0019316">
    <property type="term" value="P:D-allose catabolic process"/>
    <property type="evidence" value="ECO:0007669"/>
    <property type="project" value="TreeGrafter"/>
</dbReference>
<name>A4BFY6_9GAMM</name>
<dbReference type="NCBIfam" id="NF004051">
    <property type="entry name" value="PRK05571.1"/>
    <property type="match status" value="1"/>
</dbReference>
<dbReference type="InterPro" id="IPR003500">
    <property type="entry name" value="RpiB_LacA_LacB"/>
</dbReference>
<dbReference type="PIRSF" id="PIRSF005384">
    <property type="entry name" value="RpiB_LacA_B"/>
    <property type="match status" value="1"/>
</dbReference>
<dbReference type="HOGENOM" id="CLU_091396_4_1_6"/>
<dbReference type="STRING" id="314283.MED297_03907"/>
<dbReference type="NCBIfam" id="TIGR00689">
    <property type="entry name" value="rpiB_lacA_lacB"/>
    <property type="match status" value="1"/>
</dbReference>
<dbReference type="Pfam" id="PF02502">
    <property type="entry name" value="LacAB_rpiB"/>
    <property type="match status" value="1"/>
</dbReference>
<dbReference type="Gene3D" id="3.40.1400.10">
    <property type="entry name" value="Sugar-phosphate isomerase, RpiB/LacA/LacB"/>
    <property type="match status" value="1"/>
</dbReference>
<sequence length="141" mass="15447">MIVALACDHAGFYYKESIRKALLERGVSVQDFGAHSEEPVDYPDIVRPAAEAVARNDCQRGIIVGGSGNEAIVANRIRGIRCAVVWNLRTAELSMAHGNCNMIAIGQRMMTETDALAIVDHWLAATFAGGRHQRRIDKIDV</sequence>
<dbReference type="Proteomes" id="UP000005953">
    <property type="component" value="Unassembled WGS sequence"/>
</dbReference>
<dbReference type="SUPFAM" id="SSF89623">
    <property type="entry name" value="Ribose/Galactose isomerase RpiB/AlsB"/>
    <property type="match status" value="1"/>
</dbReference>
<comment type="caution">
    <text evidence="2">The sequence shown here is derived from an EMBL/GenBank/DDBJ whole genome shotgun (WGS) entry which is preliminary data.</text>
</comment>
<evidence type="ECO:0000313" key="3">
    <source>
        <dbReference type="Proteomes" id="UP000005953"/>
    </source>
</evidence>
<organism evidence="2 3">
    <name type="scientific">Reinekea blandensis MED297</name>
    <dbReference type="NCBI Taxonomy" id="314283"/>
    <lineage>
        <taxon>Bacteria</taxon>
        <taxon>Pseudomonadati</taxon>
        <taxon>Pseudomonadota</taxon>
        <taxon>Gammaproteobacteria</taxon>
        <taxon>Oceanospirillales</taxon>
        <taxon>Saccharospirillaceae</taxon>
        <taxon>Reinekea</taxon>
    </lineage>
</organism>
<keyword evidence="3" id="KW-1185">Reference proteome</keyword>
<comment type="similarity">
    <text evidence="1">Belongs to the LacAB/RpiB family.</text>
</comment>
<dbReference type="GO" id="GO:0009052">
    <property type="term" value="P:pentose-phosphate shunt, non-oxidative branch"/>
    <property type="evidence" value="ECO:0007669"/>
    <property type="project" value="TreeGrafter"/>
</dbReference>
<protein>
    <submittedName>
        <fullName evidence="2">Ribose 5-phosphate isomerase B</fullName>
    </submittedName>
</protein>
<proteinExistence type="inferred from homology"/>